<sequence length="156" mass="17842">MSNDILALPHKVPEVEKWRDEPNLLPAALYTLFDISNDDFIRLQEACEMECEIHRRGDCVKPPPKFSFPDLKSIMEYHLQLAEAKQFDPTLFIVAVDKSWEAEGVLLVTLDFDDDQVDCISDKFWVQANKSGSCFVNISIGESDWQKAKQSFAISK</sequence>
<evidence type="ECO:0000313" key="1">
    <source>
        <dbReference type="EMBL" id="KAK8233976.1"/>
    </source>
</evidence>
<name>A0ABR1YN93_9PEZI</name>
<accession>A0ABR1YN93</accession>
<reference evidence="1 2" key="1">
    <citation type="submission" date="2024-04" db="EMBL/GenBank/DDBJ databases">
        <title>Phyllosticta paracitricarpa is synonymous to the EU quarantine fungus P. citricarpa based on phylogenomic analyses.</title>
        <authorList>
            <consortium name="Lawrence Berkeley National Laboratory"/>
            <person name="Van Ingen-Buijs V.A."/>
            <person name="Van Westerhoven A.C."/>
            <person name="Haridas S."/>
            <person name="Skiadas P."/>
            <person name="Martin F."/>
            <person name="Groenewald J.Z."/>
            <person name="Crous P.W."/>
            <person name="Seidl M.F."/>
        </authorList>
    </citation>
    <scope>NUCLEOTIDE SEQUENCE [LARGE SCALE GENOMIC DNA]</scope>
    <source>
        <strain evidence="1 2">CBS 123374</strain>
    </source>
</reference>
<evidence type="ECO:0000313" key="2">
    <source>
        <dbReference type="Proteomes" id="UP001492380"/>
    </source>
</evidence>
<keyword evidence="2" id="KW-1185">Reference proteome</keyword>
<organism evidence="1 2">
    <name type="scientific">Phyllosticta capitalensis</name>
    <dbReference type="NCBI Taxonomy" id="121624"/>
    <lineage>
        <taxon>Eukaryota</taxon>
        <taxon>Fungi</taxon>
        <taxon>Dikarya</taxon>
        <taxon>Ascomycota</taxon>
        <taxon>Pezizomycotina</taxon>
        <taxon>Dothideomycetes</taxon>
        <taxon>Dothideomycetes incertae sedis</taxon>
        <taxon>Botryosphaeriales</taxon>
        <taxon>Phyllostictaceae</taxon>
        <taxon>Phyllosticta</taxon>
    </lineage>
</organism>
<protein>
    <submittedName>
        <fullName evidence="1">Uncharacterized protein</fullName>
    </submittedName>
</protein>
<dbReference type="Proteomes" id="UP001492380">
    <property type="component" value="Unassembled WGS sequence"/>
</dbReference>
<proteinExistence type="predicted"/>
<gene>
    <name evidence="1" type="ORF">HDK90DRAFT_466981</name>
</gene>
<comment type="caution">
    <text evidence="1">The sequence shown here is derived from an EMBL/GenBank/DDBJ whole genome shotgun (WGS) entry which is preliminary data.</text>
</comment>
<dbReference type="EMBL" id="JBBWRZ010000006">
    <property type="protein sequence ID" value="KAK8233976.1"/>
    <property type="molecule type" value="Genomic_DNA"/>
</dbReference>